<evidence type="ECO:0000313" key="5">
    <source>
        <dbReference type="Proteomes" id="UP000068026"/>
    </source>
</evidence>
<evidence type="ECO:0000256" key="1">
    <source>
        <dbReference type="ARBA" id="ARBA00022612"/>
    </source>
</evidence>
<dbReference type="EMBL" id="CP014223">
    <property type="protein sequence ID" value="AMJ42325.1"/>
    <property type="molecule type" value="Genomic_DNA"/>
</dbReference>
<reference evidence="5" key="2">
    <citation type="submission" date="2016-01" db="EMBL/GenBank/DDBJ databases">
        <authorList>
            <person name="Poehlein A."/>
            <person name="Schlien K."/>
            <person name="Gottschalk G."/>
            <person name="Buckel W."/>
            <person name="Daniel R."/>
        </authorList>
    </citation>
    <scope>NUCLEOTIDE SEQUENCE [LARGE SCALE GENOMIC DNA]</scope>
    <source>
        <strain evidence="5">X2</strain>
    </source>
</reference>
<dbReference type="SUPFAM" id="SSF58113">
    <property type="entry name" value="Apolipoprotein A-I"/>
    <property type="match status" value="1"/>
</dbReference>
<dbReference type="PANTHER" id="PTHR37813:SF1">
    <property type="entry name" value="FELS-2 PROPHAGE PROTEIN"/>
    <property type="match status" value="1"/>
</dbReference>
<dbReference type="Gene3D" id="1.20.120.20">
    <property type="entry name" value="Apolipoprotein"/>
    <property type="match status" value="1"/>
</dbReference>
<evidence type="ECO:0000259" key="3">
    <source>
        <dbReference type="Pfam" id="PF10145"/>
    </source>
</evidence>
<evidence type="ECO:0000256" key="2">
    <source>
        <dbReference type="SAM" id="Phobius"/>
    </source>
</evidence>
<keyword evidence="1" id="KW-1188">Viral release from host cell</keyword>
<dbReference type="RefSeq" id="WP_066052964.1">
    <property type="nucleotide sequence ID" value="NZ_CP014223.1"/>
</dbReference>
<dbReference type="PANTHER" id="PTHR37813">
    <property type="entry name" value="FELS-2 PROPHAGE PROTEIN"/>
    <property type="match status" value="1"/>
</dbReference>
<keyword evidence="2" id="KW-0472">Membrane</keyword>
<dbReference type="Proteomes" id="UP000068026">
    <property type="component" value="Chromosome"/>
</dbReference>
<keyword evidence="2" id="KW-0812">Transmembrane</keyword>
<feature type="transmembrane region" description="Helical" evidence="2">
    <location>
        <begin position="443"/>
        <end position="473"/>
    </location>
</feature>
<keyword evidence="5" id="KW-1185">Reference proteome</keyword>
<evidence type="ECO:0000313" key="4">
    <source>
        <dbReference type="EMBL" id="AMJ42325.1"/>
    </source>
</evidence>
<dbReference type="InterPro" id="IPR010090">
    <property type="entry name" value="Phage_tape_meas"/>
</dbReference>
<protein>
    <submittedName>
        <fullName evidence="4">Phage-related minor tail protein</fullName>
    </submittedName>
</protein>
<accession>A0ABM5YED3</accession>
<dbReference type="NCBIfam" id="TIGR01760">
    <property type="entry name" value="tape_meas_TP901"/>
    <property type="match status" value="1"/>
</dbReference>
<feature type="transmembrane region" description="Helical" evidence="2">
    <location>
        <begin position="403"/>
        <end position="431"/>
    </location>
</feature>
<sequence length="656" mass="71939">MIDLGALVARIQVDSGDSTQQLENFSGKVENADGKSVGLKDALKKLAAGFAIGAAIKKTADAVVDCVKKADELKQSFNTLQTQTGATDTEMEGLEQSLKNIYANNYGESFEDIATAMAEVKNQTGLAGDELEDMTENAIALRDTFGYEVQESTRAADMMMKQFGITSEEAFNLIAQGSQYGLDKNGNLLDSINEYSVHFEQLGFSAEDMFNVFHDGAMEGVFDIDKVGDAFKEFGIRVKDGSDTTNEAFSILGLNAQEMQDKFSQGGESAQEAYWKVTEALNSIDDPVQRNIAGVNLFGTMWEDVGDKAILGAMEMSDYFNGTVDTMNQIKEIKYDSLGNAFQGVGRQMEVGLMIPLGEKLLPKLNEFANYIQENMPSIQETFQGIMDNVGAAITFVTDNLNIIIPILAGAVAGFVAFNVINTVIPLFTAVQTAITGTTTVQAALNAVMAANPFGVIVTAIGLLVAAGVALYMNWDTVKQKCEELFAKISEVWENIKTTISTKVEEIKTAIHDKIQDFKNAGKAIFTGVWDGIKEVWENIKKWVQDTVDWLTDKLTFWRKSKSEMSEDDDDSDGSHRNGLSYVPFDGYKSILHKGEMVLTQAEADRYRNGENGGSKTENFIVNIEKVENSNGRTTGDLMREMEFYRKSKKLATGGV</sequence>
<name>A0ABM5YED3_ANAPI</name>
<proteinExistence type="predicted"/>
<organism evidence="4 5">
    <name type="scientific">Anaerotignum propionicum DSM 1682</name>
    <dbReference type="NCBI Taxonomy" id="991789"/>
    <lineage>
        <taxon>Bacteria</taxon>
        <taxon>Bacillati</taxon>
        <taxon>Bacillota</taxon>
        <taxon>Clostridia</taxon>
        <taxon>Lachnospirales</taxon>
        <taxon>Anaerotignaceae</taxon>
        <taxon>Anaerotignum</taxon>
    </lineage>
</organism>
<gene>
    <name evidence="4" type="ORF">CPRO_27790</name>
</gene>
<feature type="domain" description="Phage tail tape measure protein" evidence="3">
    <location>
        <begin position="103"/>
        <end position="299"/>
    </location>
</feature>
<keyword evidence="2" id="KW-1133">Transmembrane helix</keyword>
<reference evidence="4 5" key="1">
    <citation type="journal article" date="2016" name="Genome Announc.">
        <title>Complete Genome Sequence of the Amino Acid-Fermenting Clostridium propionicum X2 (DSM 1682).</title>
        <authorList>
            <person name="Poehlein A."/>
            <person name="Schlien K."/>
            <person name="Chowdhury N.P."/>
            <person name="Gottschalk G."/>
            <person name="Buckel W."/>
            <person name="Daniel R."/>
        </authorList>
    </citation>
    <scope>NUCLEOTIDE SEQUENCE [LARGE SCALE GENOMIC DNA]</scope>
    <source>
        <strain evidence="4 5">X2</strain>
    </source>
</reference>
<dbReference type="Pfam" id="PF10145">
    <property type="entry name" value="PhageMin_Tail"/>
    <property type="match status" value="1"/>
</dbReference>